<name>A0A2U2PMS5_9SPHI</name>
<accession>A0A2U2PMS5</accession>
<sequence length="210" mass="24196">MLIMSITFFQCSNPSSTAKKTAVDSNTTKGLVSSESILLPPPDSVQLTELVRNLYKWFETEKMALPLSFSPVENSVPDTVYHGIDLAENSKAIAKLRQTGFFTESFLADYRKIAVRMDKELRSRSVSWLVGDMSPFGKGSNEWCNCQDYPDNYWDIIKLVDIRISKDKAGFKWTWGDNFYYAVRAKREARLWKISYLEGFDMKAYNWSDK</sequence>
<protein>
    <recommendedName>
        <fullName evidence="3">DUF3828 domain-containing protein</fullName>
    </recommendedName>
</protein>
<comment type="caution">
    <text evidence="1">The sequence shown here is derived from an EMBL/GenBank/DDBJ whole genome shotgun (WGS) entry which is preliminary data.</text>
</comment>
<dbReference type="EMBL" id="QEAS01000001">
    <property type="protein sequence ID" value="PWG82690.1"/>
    <property type="molecule type" value="Genomic_DNA"/>
</dbReference>
<reference evidence="1 2" key="1">
    <citation type="submission" date="2018-04" db="EMBL/GenBank/DDBJ databases">
        <title>Pedobacter chongqingensis sp. nov., isolated from a rottenly hemp rope.</title>
        <authorList>
            <person name="Cai Y."/>
        </authorList>
    </citation>
    <scope>NUCLEOTIDE SEQUENCE [LARGE SCALE GENOMIC DNA]</scope>
    <source>
        <strain evidence="1 2">FJ4-8</strain>
    </source>
</reference>
<gene>
    <name evidence="1" type="ORF">DDR33_02210</name>
</gene>
<dbReference type="Proteomes" id="UP000245647">
    <property type="component" value="Unassembled WGS sequence"/>
</dbReference>
<evidence type="ECO:0008006" key="3">
    <source>
        <dbReference type="Google" id="ProtNLM"/>
    </source>
</evidence>
<keyword evidence="2" id="KW-1185">Reference proteome</keyword>
<evidence type="ECO:0000313" key="2">
    <source>
        <dbReference type="Proteomes" id="UP000245647"/>
    </source>
</evidence>
<proteinExistence type="predicted"/>
<organism evidence="1 2">
    <name type="scientific">Pararcticibacter amylolyticus</name>
    <dbReference type="NCBI Taxonomy" id="2173175"/>
    <lineage>
        <taxon>Bacteria</taxon>
        <taxon>Pseudomonadati</taxon>
        <taxon>Bacteroidota</taxon>
        <taxon>Sphingobacteriia</taxon>
        <taxon>Sphingobacteriales</taxon>
        <taxon>Sphingobacteriaceae</taxon>
        <taxon>Pararcticibacter</taxon>
    </lineage>
</organism>
<dbReference type="AlphaFoldDB" id="A0A2U2PMS5"/>
<evidence type="ECO:0000313" key="1">
    <source>
        <dbReference type="EMBL" id="PWG82690.1"/>
    </source>
</evidence>